<name>A0A099T1J5_METMT</name>
<dbReference type="Proteomes" id="UP000029859">
    <property type="component" value="Unassembled WGS sequence"/>
</dbReference>
<comment type="subcellular location">
    <subcellularLocation>
        <location evidence="2 10">Cytoplasm</location>
    </subcellularLocation>
</comment>
<evidence type="ECO:0000256" key="10">
    <source>
        <dbReference type="HAMAP-Rule" id="MF_01020"/>
    </source>
</evidence>
<evidence type="ECO:0000256" key="2">
    <source>
        <dbReference type="ARBA" id="ARBA00004496"/>
    </source>
</evidence>
<dbReference type="SUPFAM" id="SSF101386">
    <property type="entry name" value="all-alpha NTP pyrophosphatases"/>
    <property type="match status" value="1"/>
</dbReference>
<evidence type="ECO:0000313" key="12">
    <source>
        <dbReference type="Proteomes" id="UP000029859"/>
    </source>
</evidence>
<dbReference type="GO" id="GO:0004636">
    <property type="term" value="F:phosphoribosyl-ATP diphosphatase activity"/>
    <property type="evidence" value="ECO:0007669"/>
    <property type="project" value="UniProtKB-UniRule"/>
</dbReference>
<dbReference type="HAMAP" id="MF_01020">
    <property type="entry name" value="HisE"/>
    <property type="match status" value="1"/>
</dbReference>
<keyword evidence="6 10" id="KW-0547">Nucleotide-binding</keyword>
<evidence type="ECO:0000256" key="6">
    <source>
        <dbReference type="ARBA" id="ARBA00022741"/>
    </source>
</evidence>
<dbReference type="NCBIfam" id="TIGR03188">
    <property type="entry name" value="histidine_hisI"/>
    <property type="match status" value="1"/>
</dbReference>
<evidence type="ECO:0000256" key="9">
    <source>
        <dbReference type="ARBA" id="ARBA00023102"/>
    </source>
</evidence>
<evidence type="ECO:0000313" key="11">
    <source>
        <dbReference type="EMBL" id="KGK99030.1"/>
    </source>
</evidence>
<comment type="similarity">
    <text evidence="10">Belongs to the PRA-PH family.</text>
</comment>
<comment type="pathway">
    <text evidence="3 10">Amino-acid biosynthesis; L-histidine biosynthesis; L-histidine from 5-phospho-alpha-D-ribose 1-diphosphate: step 2/9.</text>
</comment>
<keyword evidence="4 10" id="KW-0963">Cytoplasm</keyword>
<dbReference type="EC" id="3.6.1.31" evidence="10"/>
<comment type="catalytic activity">
    <reaction evidence="1 10">
        <text>1-(5-phospho-beta-D-ribosyl)-ATP + H2O = 1-(5-phospho-beta-D-ribosyl)-5'-AMP + diphosphate + H(+)</text>
        <dbReference type="Rhea" id="RHEA:22828"/>
        <dbReference type="ChEBI" id="CHEBI:15377"/>
        <dbReference type="ChEBI" id="CHEBI:15378"/>
        <dbReference type="ChEBI" id="CHEBI:33019"/>
        <dbReference type="ChEBI" id="CHEBI:59457"/>
        <dbReference type="ChEBI" id="CHEBI:73183"/>
        <dbReference type="EC" id="3.6.1.31"/>
    </reaction>
</comment>
<evidence type="ECO:0000256" key="4">
    <source>
        <dbReference type="ARBA" id="ARBA00022490"/>
    </source>
</evidence>
<dbReference type="GO" id="GO:0005524">
    <property type="term" value="F:ATP binding"/>
    <property type="evidence" value="ECO:0007669"/>
    <property type="project" value="UniProtKB-KW"/>
</dbReference>
<dbReference type="InterPro" id="IPR021130">
    <property type="entry name" value="PRib-ATP_PPHydrolase-like"/>
</dbReference>
<dbReference type="UniPathway" id="UPA00031">
    <property type="reaction ID" value="UER00007"/>
</dbReference>
<accession>A0A099T1J5</accession>
<gene>
    <name evidence="10" type="primary">hisE</name>
    <name evidence="11" type="ORF">LI82_03070</name>
</gene>
<keyword evidence="5 10" id="KW-0028">Amino-acid biosynthesis</keyword>
<proteinExistence type="inferred from homology"/>
<dbReference type="CDD" id="cd11534">
    <property type="entry name" value="NTP-PPase_HisIE_like"/>
    <property type="match status" value="1"/>
</dbReference>
<dbReference type="PANTHER" id="PTHR42945:SF9">
    <property type="entry name" value="HISTIDINE BIOSYNTHESIS BIFUNCTIONAL PROTEIN HISIE"/>
    <property type="match status" value="1"/>
</dbReference>
<dbReference type="RefSeq" id="WP_048193458.1">
    <property type="nucleotide sequence ID" value="NZ_CAAGSM010000002.1"/>
</dbReference>
<dbReference type="Pfam" id="PF01503">
    <property type="entry name" value="PRA-PH"/>
    <property type="match status" value="1"/>
</dbReference>
<evidence type="ECO:0000256" key="8">
    <source>
        <dbReference type="ARBA" id="ARBA00022840"/>
    </source>
</evidence>
<keyword evidence="7 10" id="KW-0378">Hydrolase</keyword>
<reference evidence="11 12" key="1">
    <citation type="submission" date="2014-09" db="EMBL/GenBank/DDBJ databases">
        <title>Draft genome sequence of an obligately methylotrophic methanogen, Methanococcoides methylutens, isolated from marine sediment.</title>
        <authorList>
            <person name="Guan Y."/>
            <person name="Ngugi D.K."/>
            <person name="Blom J."/>
            <person name="Ali S."/>
            <person name="Ferry J.G."/>
            <person name="Stingl U."/>
        </authorList>
    </citation>
    <scope>NUCLEOTIDE SEQUENCE [LARGE SCALE GENOMIC DNA]</scope>
    <source>
        <strain evidence="11 12">DSM 2657</strain>
    </source>
</reference>
<keyword evidence="8 10" id="KW-0067">ATP-binding</keyword>
<keyword evidence="12" id="KW-1185">Reference proteome</keyword>
<sequence length="99" mass="11236">MADADMSVLNEVFDVIMDRKNNPVEGSYVCSLLEHRKGINKILEKVGEETAETILAVKDNDKKEIIYETSDLLFHLLVMLAATGVSLEDISEEMKKRRH</sequence>
<evidence type="ECO:0000256" key="5">
    <source>
        <dbReference type="ARBA" id="ARBA00022605"/>
    </source>
</evidence>
<dbReference type="Gene3D" id="1.10.287.1080">
    <property type="entry name" value="MazG-like"/>
    <property type="match status" value="1"/>
</dbReference>
<dbReference type="PANTHER" id="PTHR42945">
    <property type="entry name" value="HISTIDINE BIOSYNTHESIS BIFUNCTIONAL PROTEIN"/>
    <property type="match status" value="1"/>
</dbReference>
<evidence type="ECO:0000256" key="7">
    <source>
        <dbReference type="ARBA" id="ARBA00022801"/>
    </source>
</evidence>
<evidence type="ECO:0000256" key="1">
    <source>
        <dbReference type="ARBA" id="ARBA00001460"/>
    </source>
</evidence>
<organism evidence="11 12">
    <name type="scientific">Methanococcoides methylutens</name>
    <dbReference type="NCBI Taxonomy" id="2226"/>
    <lineage>
        <taxon>Archaea</taxon>
        <taxon>Methanobacteriati</taxon>
        <taxon>Methanobacteriota</taxon>
        <taxon>Stenosarchaea group</taxon>
        <taxon>Methanomicrobia</taxon>
        <taxon>Methanosarcinales</taxon>
        <taxon>Methanosarcinaceae</taxon>
        <taxon>Methanococcoides</taxon>
    </lineage>
</organism>
<keyword evidence="9 10" id="KW-0368">Histidine biosynthesis</keyword>
<evidence type="ECO:0000256" key="3">
    <source>
        <dbReference type="ARBA" id="ARBA00005204"/>
    </source>
</evidence>
<comment type="caution">
    <text evidence="11">The sequence shown here is derived from an EMBL/GenBank/DDBJ whole genome shotgun (WGS) entry which is preliminary data.</text>
</comment>
<dbReference type="InterPro" id="IPR008179">
    <property type="entry name" value="HisE"/>
</dbReference>
<dbReference type="EMBL" id="JRHO01000009">
    <property type="protein sequence ID" value="KGK99030.1"/>
    <property type="molecule type" value="Genomic_DNA"/>
</dbReference>
<dbReference type="GO" id="GO:0005737">
    <property type="term" value="C:cytoplasm"/>
    <property type="evidence" value="ECO:0007669"/>
    <property type="project" value="UniProtKB-SubCell"/>
</dbReference>
<dbReference type="AlphaFoldDB" id="A0A099T1J5"/>
<protein>
    <recommendedName>
        <fullName evidence="10">Phosphoribosyl-ATP pyrophosphatase</fullName>
        <shortName evidence="10">PRA-PH</shortName>
        <ecNumber evidence="10">3.6.1.31</ecNumber>
    </recommendedName>
</protein>
<dbReference type="OrthoDB" id="39686at2157"/>
<dbReference type="GO" id="GO:0000105">
    <property type="term" value="P:L-histidine biosynthetic process"/>
    <property type="evidence" value="ECO:0007669"/>
    <property type="project" value="UniProtKB-UniRule"/>
</dbReference>